<feature type="chain" id="PRO_5035293609" evidence="1">
    <location>
        <begin position="22"/>
        <end position="174"/>
    </location>
</feature>
<evidence type="ECO:0000313" key="2">
    <source>
        <dbReference type="EMBL" id="MBD3868422.1"/>
    </source>
</evidence>
<dbReference type="EMBL" id="JACXWD010000031">
    <property type="protein sequence ID" value="MBD3868422.1"/>
    <property type="molecule type" value="Genomic_DNA"/>
</dbReference>
<accession>A0A8J6XTG3</accession>
<proteinExistence type="predicted"/>
<evidence type="ECO:0000256" key="1">
    <source>
        <dbReference type="SAM" id="SignalP"/>
    </source>
</evidence>
<gene>
    <name evidence="2" type="ORF">IFK94_09895</name>
</gene>
<reference evidence="2 3" key="1">
    <citation type="submission" date="2020-08" db="EMBL/GenBank/DDBJ databases">
        <title>Acidobacteriota in marine sediments use diverse sulfur dissimilation pathways.</title>
        <authorList>
            <person name="Wasmund K."/>
        </authorList>
    </citation>
    <scope>NUCLEOTIDE SEQUENCE [LARGE SCALE GENOMIC DNA]</scope>
    <source>
        <strain evidence="2">MAG AM4</strain>
    </source>
</reference>
<protein>
    <submittedName>
        <fullName evidence="2">Uncharacterized protein</fullName>
    </submittedName>
</protein>
<sequence>MNRTIIVLGLVSTLAWAGASAGDPEKPAPTDKEKAKELAGTVVITNEVLQQLYGPAPERPAEPVLPEVDALIPLPDPMEAMDIEAGVRHNRRDRAVLTRKRITALEQRLQELETRKLAVANPYLARPVLTAEEAARWEGLDNRERLLLTEEAIGQIREELQTARAALSRDLRGG</sequence>
<dbReference type="AlphaFoldDB" id="A0A8J6XTG3"/>
<feature type="signal peptide" evidence="1">
    <location>
        <begin position="1"/>
        <end position="21"/>
    </location>
</feature>
<keyword evidence="1" id="KW-0732">Signal</keyword>
<comment type="caution">
    <text evidence="2">The sequence shown here is derived from an EMBL/GenBank/DDBJ whole genome shotgun (WGS) entry which is preliminary data.</text>
</comment>
<organism evidence="2 3">
    <name type="scientific">Candidatus Polarisedimenticola svalbardensis</name>
    <dbReference type="NCBI Taxonomy" id="2886004"/>
    <lineage>
        <taxon>Bacteria</taxon>
        <taxon>Pseudomonadati</taxon>
        <taxon>Acidobacteriota</taxon>
        <taxon>Candidatus Polarisedimenticolia</taxon>
        <taxon>Candidatus Polarisedimenticolales</taxon>
        <taxon>Candidatus Polarisedimenticolaceae</taxon>
        <taxon>Candidatus Polarisedimenticola</taxon>
    </lineage>
</organism>
<evidence type="ECO:0000313" key="3">
    <source>
        <dbReference type="Proteomes" id="UP000648239"/>
    </source>
</evidence>
<dbReference type="Proteomes" id="UP000648239">
    <property type="component" value="Unassembled WGS sequence"/>
</dbReference>
<name>A0A8J6XTG3_9BACT</name>